<reference evidence="2" key="1">
    <citation type="submission" date="2024-03" db="EMBL/GenBank/DDBJ databases">
        <title>Epithelial relay of microbial signals coordinates intestinal macrophage supported barrier repair.</title>
        <authorList>
            <person name="Tsai M.T."/>
        </authorList>
    </citation>
    <scope>NUCLEOTIDE SEQUENCE</scope>
    <source>
        <strain evidence="2">MS 21-1</strain>
    </source>
</reference>
<dbReference type="PANTHER" id="PTHR36180">
    <property type="entry name" value="DNA-BINDING PROTEIN-RELATED-RELATED"/>
    <property type="match status" value="1"/>
</dbReference>
<dbReference type="RefSeq" id="WP_001045472.1">
    <property type="nucleotide sequence ID" value="NZ_CP146670.1"/>
</dbReference>
<protein>
    <submittedName>
        <fullName evidence="2">BRO family protein</fullName>
    </submittedName>
</protein>
<evidence type="ECO:0000313" key="3">
    <source>
        <dbReference type="Proteomes" id="UP001383096"/>
    </source>
</evidence>
<dbReference type="PROSITE" id="PS51750">
    <property type="entry name" value="BRO_N"/>
    <property type="match status" value="1"/>
</dbReference>
<proteinExistence type="predicted"/>
<gene>
    <name evidence="2" type="ORF">V9Z47_12480</name>
</gene>
<sequence>MNKVVKFSFDDKQVQTVIYADKPAFVAMDVARALGYTTPQDAVKKHCNSLIKIKCREMRHLGFEPIPQGVTLIHEPDVFRLIMHSKLESAERFQDWVFEEVLPSIRRNGYYGEKPKTPDDMAAHVKGLICDGASGEQVMNAVNGFAADSETVGKVGSRLLTQRKRDKKQVKQLIKEVNDRFQLQLF</sequence>
<dbReference type="SMART" id="SM01040">
    <property type="entry name" value="Bro-N"/>
    <property type="match status" value="1"/>
</dbReference>
<organism evidence="2 3">
    <name type="scientific">Escherichia coli</name>
    <dbReference type="NCBI Taxonomy" id="562"/>
    <lineage>
        <taxon>Bacteria</taxon>
        <taxon>Pseudomonadati</taxon>
        <taxon>Pseudomonadota</taxon>
        <taxon>Gammaproteobacteria</taxon>
        <taxon>Enterobacterales</taxon>
        <taxon>Enterobacteriaceae</taxon>
        <taxon>Escherichia</taxon>
    </lineage>
</organism>
<dbReference type="Proteomes" id="UP001383096">
    <property type="component" value="Chromosome"/>
</dbReference>
<dbReference type="InterPro" id="IPR003497">
    <property type="entry name" value="BRO_N_domain"/>
</dbReference>
<name>A0AAX4LHE2_ECOLX</name>
<dbReference type="EMBL" id="CP146670">
    <property type="protein sequence ID" value="WWX73754.1"/>
    <property type="molecule type" value="Genomic_DNA"/>
</dbReference>
<feature type="domain" description="Bro-N" evidence="1">
    <location>
        <begin position="1"/>
        <end position="109"/>
    </location>
</feature>
<accession>A0AAX4LHE2</accession>
<dbReference type="AlphaFoldDB" id="A0AAX4LHE2"/>
<dbReference type="PANTHER" id="PTHR36180:SF2">
    <property type="entry name" value="BRO FAMILY PROTEIN"/>
    <property type="match status" value="1"/>
</dbReference>
<dbReference type="Pfam" id="PF02498">
    <property type="entry name" value="Bro-N"/>
    <property type="match status" value="1"/>
</dbReference>
<evidence type="ECO:0000313" key="2">
    <source>
        <dbReference type="EMBL" id="WWX73754.1"/>
    </source>
</evidence>
<evidence type="ECO:0000259" key="1">
    <source>
        <dbReference type="PROSITE" id="PS51750"/>
    </source>
</evidence>